<evidence type="ECO:0000259" key="2">
    <source>
        <dbReference type="Pfam" id="PF06722"/>
    </source>
</evidence>
<feature type="chain" id="PRO_5046491639" evidence="1">
    <location>
        <begin position="16"/>
        <end position="516"/>
    </location>
</feature>
<protein>
    <submittedName>
        <fullName evidence="3">PGL/p-HBAD biosynthesis glycosyltransferase Rv2958c</fullName>
    </submittedName>
</protein>
<gene>
    <name evidence="3" type="ORF">SCF082_LOCUS20181</name>
</gene>
<comment type="caution">
    <text evidence="3">The sequence shown here is derived from an EMBL/GenBank/DDBJ whole genome shotgun (WGS) entry which is preliminary data.</text>
</comment>
<proteinExistence type="predicted"/>
<reference evidence="3 4" key="1">
    <citation type="submission" date="2024-02" db="EMBL/GenBank/DDBJ databases">
        <authorList>
            <person name="Chen Y."/>
            <person name="Shah S."/>
            <person name="Dougan E. K."/>
            <person name="Thang M."/>
            <person name="Chan C."/>
        </authorList>
    </citation>
    <scope>NUCLEOTIDE SEQUENCE [LARGE SCALE GENOMIC DNA]</scope>
</reference>
<evidence type="ECO:0000313" key="4">
    <source>
        <dbReference type="Proteomes" id="UP001642464"/>
    </source>
</evidence>
<keyword evidence="4" id="KW-1185">Reference proteome</keyword>
<dbReference type="InterPro" id="IPR010610">
    <property type="entry name" value="EryCIII-like_C"/>
</dbReference>
<dbReference type="Gene3D" id="3.40.50.2000">
    <property type="entry name" value="Glycogen Phosphorylase B"/>
    <property type="match status" value="1"/>
</dbReference>
<feature type="signal peptide" evidence="1">
    <location>
        <begin position="1"/>
        <end position="15"/>
    </location>
</feature>
<evidence type="ECO:0000313" key="3">
    <source>
        <dbReference type="EMBL" id="CAK9032733.1"/>
    </source>
</evidence>
<evidence type="ECO:0000256" key="1">
    <source>
        <dbReference type="SAM" id="SignalP"/>
    </source>
</evidence>
<keyword evidence="1" id="KW-0732">Signal</keyword>
<dbReference type="Proteomes" id="UP001642464">
    <property type="component" value="Unassembled WGS sequence"/>
</dbReference>
<sequence>MWCRWLCALLVAVLACLLGLLSFLVDLGTSPPRHHEVLVQTSEQYKVIPRATEAEGLPVLVLMTEAINAAMVTHALLVADAAKPFFEVHLASFGGAYAKLLEQSEFQSPGSRETMQEKSYKSSSELQELQVFMLGHDCIMRCHLSGPKNKAIYAADQFESFSNPYTEVLHEQIASSLHLYSTIRPSAVAAFFVLSASISARIARLPLFVDMSRASMTREYATEPKAIAASIADDGVVTKMGLRMTMSHVASWLMKRMTFIAGPFEAAAREWNITGIHLIWDLMEGDYTVISDIPSWVGVDEKKLPPQVTYVGPLYGKLKMEIPPEVMELREKATQEGQPLIWFAMGSSGQPPLVLSILRELLRQQPTWFVIAPVHTLLKGVGIDSADQHALVEAGLASDRLFIPSSLLPSHRVEPLCDAALTHGGQGTVHTSMCSGVPFVGVGMMPEQDLNIRLAAEKGMALQAMKTDHPSQVAGLMKQLVESKEMRVKALKIKEQCQEFTGEHAFVNLIREVTKS</sequence>
<dbReference type="PROSITE" id="PS51257">
    <property type="entry name" value="PROKAR_LIPOPROTEIN"/>
    <property type="match status" value="1"/>
</dbReference>
<name>A0ABP0L2H7_9DINO</name>
<feature type="domain" description="Erythromycin biosynthesis protein CIII-like C-terminal" evidence="2">
    <location>
        <begin position="407"/>
        <end position="496"/>
    </location>
</feature>
<dbReference type="Pfam" id="PF06722">
    <property type="entry name" value="EryCIII-like_C"/>
    <property type="match status" value="1"/>
</dbReference>
<dbReference type="SUPFAM" id="SSF53756">
    <property type="entry name" value="UDP-Glycosyltransferase/glycogen phosphorylase"/>
    <property type="match status" value="1"/>
</dbReference>
<dbReference type="EMBL" id="CAXAMM010014002">
    <property type="protein sequence ID" value="CAK9032733.1"/>
    <property type="molecule type" value="Genomic_DNA"/>
</dbReference>
<accession>A0ABP0L2H7</accession>
<organism evidence="3 4">
    <name type="scientific">Durusdinium trenchii</name>
    <dbReference type="NCBI Taxonomy" id="1381693"/>
    <lineage>
        <taxon>Eukaryota</taxon>
        <taxon>Sar</taxon>
        <taxon>Alveolata</taxon>
        <taxon>Dinophyceae</taxon>
        <taxon>Suessiales</taxon>
        <taxon>Symbiodiniaceae</taxon>
        <taxon>Durusdinium</taxon>
    </lineage>
</organism>